<proteinExistence type="predicted"/>
<evidence type="ECO:0000256" key="1">
    <source>
        <dbReference type="SAM" id="SignalP"/>
    </source>
</evidence>
<dbReference type="SMART" id="SM00749">
    <property type="entry name" value="BON"/>
    <property type="match status" value="1"/>
</dbReference>
<feature type="domain" description="BON" evidence="2">
    <location>
        <begin position="70"/>
        <end position="138"/>
    </location>
</feature>
<name>A0A212IV67_9DELT</name>
<sequence length="139" mass="14352">MKYGMMAAMAFLGFCLCLSPAYAAQGGAVETVKEGARDAAQAVKESAQDAAHGIGKATSEATQAVGEYVDDAAITAAVKSKFLAQKGLDSMDISVTTSDGVVLLSGGVEHEAQISLAERVAKEVNGVKKIVNNLIVFKK</sequence>
<feature type="signal peptide" evidence="1">
    <location>
        <begin position="1"/>
        <end position="23"/>
    </location>
</feature>
<dbReference type="InterPro" id="IPR051686">
    <property type="entry name" value="Lipoprotein_DolP"/>
</dbReference>
<evidence type="ECO:0000313" key="3">
    <source>
        <dbReference type="EMBL" id="SBV91101.1"/>
    </source>
</evidence>
<reference evidence="3" key="1">
    <citation type="submission" date="2016-04" db="EMBL/GenBank/DDBJ databases">
        <authorList>
            <person name="Evans L.H."/>
            <person name="Alamgir A."/>
            <person name="Owens N."/>
            <person name="Weber N.D."/>
            <person name="Virtaneva K."/>
            <person name="Barbian K."/>
            <person name="Babar A."/>
            <person name="Rosenke K."/>
        </authorList>
    </citation>
    <scope>NUCLEOTIDE SEQUENCE</scope>
    <source>
        <strain evidence="3">86</strain>
    </source>
</reference>
<evidence type="ECO:0000259" key="2">
    <source>
        <dbReference type="PROSITE" id="PS50914"/>
    </source>
</evidence>
<dbReference type="PANTHER" id="PTHR34606:SF15">
    <property type="entry name" value="BON DOMAIN-CONTAINING PROTEIN"/>
    <property type="match status" value="1"/>
</dbReference>
<dbReference type="Gene3D" id="3.30.1340.30">
    <property type="match status" value="1"/>
</dbReference>
<feature type="chain" id="PRO_5012171301" description="BON domain-containing protein" evidence="1">
    <location>
        <begin position="24"/>
        <end position="139"/>
    </location>
</feature>
<keyword evidence="1" id="KW-0732">Signal</keyword>
<dbReference type="Pfam" id="PF04972">
    <property type="entry name" value="BON"/>
    <property type="match status" value="1"/>
</dbReference>
<dbReference type="InterPro" id="IPR007055">
    <property type="entry name" value="BON_dom"/>
</dbReference>
<dbReference type="PROSITE" id="PS50914">
    <property type="entry name" value="BON"/>
    <property type="match status" value="1"/>
</dbReference>
<gene>
    <name evidence="3" type="ORF">KL86DPRO_10139</name>
</gene>
<accession>A0A212IV67</accession>
<dbReference type="EMBL" id="FLUQ01000001">
    <property type="protein sequence ID" value="SBV91101.1"/>
    <property type="molecule type" value="Genomic_DNA"/>
</dbReference>
<protein>
    <recommendedName>
        <fullName evidence="2">BON domain-containing protein</fullName>
    </recommendedName>
</protein>
<dbReference type="InterPro" id="IPR014004">
    <property type="entry name" value="Transpt-assoc_nodulatn_dom_bac"/>
</dbReference>
<dbReference type="AlphaFoldDB" id="A0A212IV67"/>
<dbReference type="PANTHER" id="PTHR34606">
    <property type="entry name" value="BON DOMAIN-CONTAINING PROTEIN"/>
    <property type="match status" value="1"/>
</dbReference>
<organism evidence="3">
    <name type="scientific">uncultured delta proteobacterium</name>
    <dbReference type="NCBI Taxonomy" id="34034"/>
    <lineage>
        <taxon>Bacteria</taxon>
        <taxon>Deltaproteobacteria</taxon>
        <taxon>environmental samples</taxon>
    </lineage>
</organism>